<keyword evidence="6" id="KW-0687">Ribonucleoprotein</keyword>
<dbReference type="RefSeq" id="XP_025361071.1">
    <property type="nucleotide sequence ID" value="XM_025506506.1"/>
</dbReference>
<keyword evidence="8" id="KW-1185">Reference proteome</keyword>
<sequence length="150" mass="16812">MLRPTLPLFSKAVRLPLNSKKANRDFYKGTRTGNPLRRTRIALMSHHGSRIQRDPATGREKTWTIMGHRLDESRMMSFVVPPGLEGCSLKPYVQRAFSPAADAEGVPHLRGGYPAVTRNKEVEEGVALGEGGLDAVSYEEARRVIWNRRS</sequence>
<reference evidence="7 8" key="1">
    <citation type="journal article" date="2018" name="Mol. Biol. Evol.">
        <title>Broad Genomic Sampling Reveals a Smut Pathogenic Ancestry of the Fungal Clade Ustilaginomycotina.</title>
        <authorList>
            <person name="Kijpornyongpan T."/>
            <person name="Mondo S.J."/>
            <person name="Barry K."/>
            <person name="Sandor L."/>
            <person name="Lee J."/>
            <person name="Lipzen A."/>
            <person name="Pangilinan J."/>
            <person name="LaButti K."/>
            <person name="Hainaut M."/>
            <person name="Henrissat B."/>
            <person name="Grigoriev I.V."/>
            <person name="Spatafora J.W."/>
            <person name="Aime M.C."/>
        </authorList>
    </citation>
    <scope>NUCLEOTIDE SEQUENCE [LARGE SCALE GENOMIC DNA]</scope>
    <source>
        <strain evidence="7 8">MCA 5214</strain>
    </source>
</reference>
<dbReference type="InterPro" id="IPR019189">
    <property type="entry name" value="Ribosomal_mL41"/>
</dbReference>
<dbReference type="GO" id="GO:0003735">
    <property type="term" value="F:structural constituent of ribosome"/>
    <property type="evidence" value="ECO:0007669"/>
    <property type="project" value="InterPro"/>
</dbReference>
<dbReference type="EMBL" id="KZ819671">
    <property type="protein sequence ID" value="PWN26459.1"/>
    <property type="molecule type" value="Genomic_DNA"/>
</dbReference>
<keyword evidence="5" id="KW-0496">Mitochondrion</keyword>
<dbReference type="GO" id="GO:0006412">
    <property type="term" value="P:translation"/>
    <property type="evidence" value="ECO:0007669"/>
    <property type="project" value="TreeGrafter"/>
</dbReference>
<evidence type="ECO:0000256" key="5">
    <source>
        <dbReference type="ARBA" id="ARBA00023128"/>
    </source>
</evidence>
<dbReference type="Proteomes" id="UP000245884">
    <property type="component" value="Unassembled WGS sequence"/>
</dbReference>
<protein>
    <submittedName>
        <fullName evidence="7">Uncharacterized protein</fullName>
    </submittedName>
</protein>
<evidence type="ECO:0000256" key="3">
    <source>
        <dbReference type="ARBA" id="ARBA00022946"/>
    </source>
</evidence>
<dbReference type="Pfam" id="PF09809">
    <property type="entry name" value="MRP-L27"/>
    <property type="match status" value="1"/>
</dbReference>
<dbReference type="PANTHER" id="PTHR21338:SF0">
    <property type="entry name" value="LARGE RIBOSOMAL SUBUNIT PROTEIN ML41"/>
    <property type="match status" value="1"/>
</dbReference>
<evidence type="ECO:0000256" key="6">
    <source>
        <dbReference type="ARBA" id="ARBA00023274"/>
    </source>
</evidence>
<evidence type="ECO:0000256" key="4">
    <source>
        <dbReference type="ARBA" id="ARBA00022980"/>
    </source>
</evidence>
<gene>
    <name evidence="7" type="ORF">BDZ90DRAFT_233097</name>
</gene>
<accession>A0A316UMI2</accession>
<organism evidence="7 8">
    <name type="scientific">Jaminaea rosea</name>
    <dbReference type="NCBI Taxonomy" id="1569628"/>
    <lineage>
        <taxon>Eukaryota</taxon>
        <taxon>Fungi</taxon>
        <taxon>Dikarya</taxon>
        <taxon>Basidiomycota</taxon>
        <taxon>Ustilaginomycotina</taxon>
        <taxon>Exobasidiomycetes</taxon>
        <taxon>Microstromatales</taxon>
        <taxon>Microstromatales incertae sedis</taxon>
        <taxon>Jaminaea</taxon>
    </lineage>
</organism>
<dbReference type="GO" id="GO:0005762">
    <property type="term" value="C:mitochondrial large ribosomal subunit"/>
    <property type="evidence" value="ECO:0007669"/>
    <property type="project" value="InterPro"/>
</dbReference>
<dbReference type="OrthoDB" id="408933at2759"/>
<evidence type="ECO:0000256" key="1">
    <source>
        <dbReference type="ARBA" id="ARBA00004173"/>
    </source>
</evidence>
<keyword evidence="4" id="KW-0689">Ribosomal protein</keyword>
<evidence type="ECO:0000256" key="2">
    <source>
        <dbReference type="ARBA" id="ARBA00010152"/>
    </source>
</evidence>
<comment type="similarity">
    <text evidence="2">Belongs to the mitochondrion-specific ribosomal protein mL41 family.</text>
</comment>
<dbReference type="PANTHER" id="PTHR21338">
    <property type="entry name" value="MITOCHONDRIAL RIBOSOMAL PROTEIN L41"/>
    <property type="match status" value="1"/>
</dbReference>
<evidence type="ECO:0000313" key="7">
    <source>
        <dbReference type="EMBL" id="PWN26459.1"/>
    </source>
</evidence>
<dbReference type="GeneID" id="37028329"/>
<dbReference type="AlphaFoldDB" id="A0A316UMI2"/>
<evidence type="ECO:0000313" key="8">
    <source>
        <dbReference type="Proteomes" id="UP000245884"/>
    </source>
</evidence>
<comment type="subcellular location">
    <subcellularLocation>
        <location evidence="1">Mitochondrion</location>
    </subcellularLocation>
</comment>
<name>A0A316UMI2_9BASI</name>
<keyword evidence="3" id="KW-0809">Transit peptide</keyword>
<proteinExistence type="inferred from homology"/>